<gene>
    <name evidence="2" type="ORF">SOP97_16125</name>
</gene>
<dbReference type="InterPro" id="IPR050585">
    <property type="entry name" value="Xaa-Pro_dipeptidyl-ppase/CocE"/>
</dbReference>
<dbReference type="EMBL" id="JAYEET010000048">
    <property type="protein sequence ID" value="MEA1607329.1"/>
    <property type="molecule type" value="Genomic_DNA"/>
</dbReference>
<evidence type="ECO:0000313" key="3">
    <source>
        <dbReference type="Proteomes" id="UP001292571"/>
    </source>
</evidence>
<dbReference type="SUPFAM" id="SSF69322">
    <property type="entry name" value="Tricorn protease domain 2"/>
    <property type="match status" value="1"/>
</dbReference>
<reference evidence="2 3" key="1">
    <citation type="submission" date="2023-12" db="EMBL/GenBank/DDBJ databases">
        <title>Pseudomonas sp. T5W1.</title>
        <authorList>
            <person name="Maltman C."/>
        </authorList>
    </citation>
    <scope>NUCLEOTIDE SEQUENCE [LARGE SCALE GENOMIC DNA]</scope>
    <source>
        <strain evidence="2 3">T5W1</strain>
    </source>
</reference>
<dbReference type="EC" id="3.4.-.-" evidence="2"/>
<keyword evidence="3" id="KW-1185">Reference proteome</keyword>
<accession>A0ABU5PCG8</accession>
<dbReference type="PANTHER" id="PTHR43056">
    <property type="entry name" value="PEPTIDASE S9 PROLYL OLIGOPEPTIDASE"/>
    <property type="match status" value="1"/>
</dbReference>
<dbReference type="Gene3D" id="3.40.50.1820">
    <property type="entry name" value="alpha/beta hydrolase"/>
    <property type="match status" value="1"/>
</dbReference>
<sequence>MTPRTADYGQWSSAWGSAQAASASRDFAELRTGLGGVVWSEFDPADACTRLWHWMPSGLRCLTVTGWSVRSRVYEYGGGAFCLGEDGLAWVCEADQQLYWQDLHGQPQALTARSDCRYGDLCYDPVLFAVLAVEEQHTASGVVHRLVAIGRDDGVRQVISEGCDFYAAPTLSNDAQRLAWIEWDRPQQPWLATRLCVSQRTAQGGWSPRQVVVGQGVDESIQQPSFDQHNRLLALSDRHGYWQPWREGEGGMQPLNCRAADHAAAPWQLGARNYLTLSGERLLLSGFDRGFAWLAERDPVSGHEQRLAPDYSRFRQLAADQQYFYVIAAAPQHGSVVLAIDRISHACQVLAGSPCALPAEAVSLPQRLLFLSGAGESCHGFFYPPHNPAFQAPDGQKPPLLVFLHGGPTSACYPVFDPRIQFWTQRGFAVVDLNYRGSSGYGRAYRVRLQGGWGEVEVEDAVAAVQHLVERGLVDAGRVFIRGASAGGYTALCALAFTQVFRAGASLYGVSDPLALRRVTHKFEADYLDWLIGDPQRDAARYQARTPLLHAERIQAPLIFFQGVLDNVVVPEQTAQMVAALQRRGVEVECRVYANERHGFRQAENLADALDAELAFYRRLL</sequence>
<dbReference type="SUPFAM" id="SSF53474">
    <property type="entry name" value="alpha/beta-Hydrolases"/>
    <property type="match status" value="1"/>
</dbReference>
<proteinExistence type="predicted"/>
<dbReference type="GO" id="GO:0016787">
    <property type="term" value="F:hydrolase activity"/>
    <property type="evidence" value="ECO:0007669"/>
    <property type="project" value="UniProtKB-KW"/>
</dbReference>
<name>A0ABU5PCG8_9PSED</name>
<comment type="caution">
    <text evidence="2">The sequence shown here is derived from an EMBL/GenBank/DDBJ whole genome shotgun (WGS) entry which is preliminary data.</text>
</comment>
<organism evidence="2 3">
    <name type="scientific">Pseudomonas spirodelae</name>
    <dbReference type="NCBI Taxonomy" id="3101751"/>
    <lineage>
        <taxon>Bacteria</taxon>
        <taxon>Pseudomonadati</taxon>
        <taxon>Pseudomonadota</taxon>
        <taxon>Gammaproteobacteria</taxon>
        <taxon>Pseudomonadales</taxon>
        <taxon>Pseudomonadaceae</taxon>
        <taxon>Pseudomonas</taxon>
    </lineage>
</organism>
<dbReference type="Pfam" id="PF00326">
    <property type="entry name" value="Peptidase_S9"/>
    <property type="match status" value="1"/>
</dbReference>
<protein>
    <submittedName>
        <fullName evidence="2">S9 family peptidase</fullName>
        <ecNumber evidence="2">3.4.-.-</ecNumber>
    </submittedName>
</protein>
<dbReference type="PANTHER" id="PTHR43056:SF5">
    <property type="entry name" value="PEPTIDASE S9 PROLYL OLIGOPEPTIDASE CATALYTIC DOMAIN-CONTAINING PROTEIN"/>
    <property type="match status" value="1"/>
</dbReference>
<evidence type="ECO:0000313" key="2">
    <source>
        <dbReference type="EMBL" id="MEA1607329.1"/>
    </source>
</evidence>
<dbReference type="RefSeq" id="WP_322950132.1">
    <property type="nucleotide sequence ID" value="NZ_JAYEET010000048.1"/>
</dbReference>
<dbReference type="Proteomes" id="UP001292571">
    <property type="component" value="Unassembled WGS sequence"/>
</dbReference>
<dbReference type="InterPro" id="IPR029058">
    <property type="entry name" value="AB_hydrolase_fold"/>
</dbReference>
<keyword evidence="2" id="KW-0378">Hydrolase</keyword>
<evidence type="ECO:0000259" key="1">
    <source>
        <dbReference type="Pfam" id="PF00326"/>
    </source>
</evidence>
<dbReference type="InterPro" id="IPR001375">
    <property type="entry name" value="Peptidase_S9_cat"/>
</dbReference>
<feature type="domain" description="Peptidase S9 prolyl oligopeptidase catalytic" evidence="1">
    <location>
        <begin position="416"/>
        <end position="620"/>
    </location>
</feature>